<evidence type="ECO:0000313" key="3">
    <source>
        <dbReference type="Proteomes" id="UP000014400"/>
    </source>
</evidence>
<keyword evidence="3" id="KW-1185">Reference proteome</keyword>
<keyword evidence="1" id="KW-0472">Membrane</keyword>
<keyword evidence="1" id="KW-0812">Transmembrane</keyword>
<dbReference type="AlphaFoldDB" id="S3CGC8"/>
<reference evidence="2 3" key="1">
    <citation type="submission" date="2013-04" db="EMBL/GenBank/DDBJ databases">
        <title>The Genome Sequence of Sutterella wadsworthensis HGA0223.</title>
        <authorList>
            <consortium name="The Broad Institute Genomics Platform"/>
            <person name="Earl A."/>
            <person name="Ward D."/>
            <person name="Feldgarden M."/>
            <person name="Gevers D."/>
            <person name="Schmidt T.M."/>
            <person name="Dover J."/>
            <person name="Dai D."/>
            <person name="Walker B."/>
            <person name="Young S."/>
            <person name="Zeng Q."/>
            <person name="Gargeya S."/>
            <person name="Fitzgerald M."/>
            <person name="Haas B."/>
            <person name="Abouelleil A."/>
            <person name="Allen A.W."/>
            <person name="Alvarado L."/>
            <person name="Arachchi H.M."/>
            <person name="Berlin A.M."/>
            <person name="Chapman S.B."/>
            <person name="Gainer-Dewar J."/>
            <person name="Goldberg J."/>
            <person name="Griggs A."/>
            <person name="Gujja S."/>
            <person name="Hansen M."/>
            <person name="Howarth C."/>
            <person name="Imamovic A."/>
            <person name="Ireland A."/>
            <person name="Larimer J."/>
            <person name="McCowan C."/>
            <person name="Murphy C."/>
            <person name="Pearson M."/>
            <person name="Poon T.W."/>
            <person name="Priest M."/>
            <person name="Roberts A."/>
            <person name="Saif S."/>
            <person name="Shea T."/>
            <person name="Sisk P."/>
            <person name="Sykes S."/>
            <person name="Wortman J."/>
            <person name="Nusbaum C."/>
            <person name="Birren B."/>
        </authorList>
    </citation>
    <scope>NUCLEOTIDE SEQUENCE [LARGE SCALE GENOMIC DNA]</scope>
    <source>
        <strain evidence="2 3">HGA0223</strain>
    </source>
</reference>
<dbReference type="Proteomes" id="UP000014400">
    <property type="component" value="Unassembled WGS sequence"/>
</dbReference>
<gene>
    <name evidence="2" type="ORF">HMPREF1476_01035</name>
</gene>
<dbReference type="HOGENOM" id="CLU_2208712_0_0_4"/>
<sequence length="107" mass="11889">MELNATAFGYLTLLFIVIASFAIGLKLVYERKHETSDRAGQPLTSQKAGCSDFFCPATHQMVDTVSDVRPYAAHLGYQRLGLFRNQRYGSSSERTIRLSLMIGPPTS</sequence>
<evidence type="ECO:0000256" key="1">
    <source>
        <dbReference type="SAM" id="Phobius"/>
    </source>
</evidence>
<keyword evidence="1" id="KW-1133">Transmembrane helix</keyword>
<feature type="transmembrane region" description="Helical" evidence="1">
    <location>
        <begin position="6"/>
        <end position="29"/>
    </location>
</feature>
<organism evidence="2 3">
    <name type="scientific">Sutterella wadsworthensis HGA0223</name>
    <dbReference type="NCBI Taxonomy" id="1203554"/>
    <lineage>
        <taxon>Bacteria</taxon>
        <taxon>Pseudomonadati</taxon>
        <taxon>Pseudomonadota</taxon>
        <taxon>Betaproteobacteria</taxon>
        <taxon>Burkholderiales</taxon>
        <taxon>Sutterellaceae</taxon>
        <taxon>Sutterella</taxon>
    </lineage>
</organism>
<dbReference type="EMBL" id="ATCF01000015">
    <property type="protein sequence ID" value="EPD99579.1"/>
    <property type="molecule type" value="Genomic_DNA"/>
</dbReference>
<comment type="caution">
    <text evidence="2">The sequence shown here is derived from an EMBL/GenBank/DDBJ whole genome shotgun (WGS) entry which is preliminary data.</text>
</comment>
<accession>S3CGC8</accession>
<proteinExistence type="predicted"/>
<evidence type="ECO:0000313" key="2">
    <source>
        <dbReference type="EMBL" id="EPD99579.1"/>
    </source>
</evidence>
<name>S3CGC8_9BURK</name>
<protein>
    <submittedName>
        <fullName evidence="2">Uncharacterized protein</fullName>
    </submittedName>
</protein>